<dbReference type="InterPro" id="IPR030458">
    <property type="entry name" value="Glyco_hydro_31_AS"/>
</dbReference>
<protein>
    <recommendedName>
        <fullName evidence="3">alpha-glucosidase</fullName>
        <ecNumber evidence="3">3.2.1.20</ecNumber>
    </recommendedName>
</protein>
<evidence type="ECO:0000313" key="12">
    <source>
        <dbReference type="EMBL" id="KAK3945443.1"/>
    </source>
</evidence>
<evidence type="ECO:0000313" key="13">
    <source>
        <dbReference type="Proteomes" id="UP001303473"/>
    </source>
</evidence>
<dbReference type="PROSITE" id="PS00129">
    <property type="entry name" value="GLYCOSYL_HYDROL_F31_1"/>
    <property type="match status" value="1"/>
</dbReference>
<feature type="transmembrane region" description="Helical" evidence="9">
    <location>
        <begin position="153"/>
        <end position="177"/>
    </location>
</feature>
<dbReference type="FunFam" id="2.60.40.1180:FF:000001">
    <property type="entry name" value="Maltase-glucoamylase, intestinal"/>
    <property type="match status" value="1"/>
</dbReference>
<dbReference type="EMBL" id="MU853755">
    <property type="protein sequence ID" value="KAK3945443.1"/>
    <property type="molecule type" value="Genomic_DNA"/>
</dbReference>
<dbReference type="InterPro" id="IPR017853">
    <property type="entry name" value="GH"/>
</dbReference>
<feature type="transmembrane region" description="Helical" evidence="9">
    <location>
        <begin position="124"/>
        <end position="141"/>
    </location>
</feature>
<dbReference type="EC" id="3.2.1.20" evidence="3"/>
<keyword evidence="9" id="KW-1133">Transmembrane helix</keyword>
<dbReference type="SUPFAM" id="SSF51445">
    <property type="entry name" value="(Trans)glycosidases"/>
    <property type="match status" value="1"/>
</dbReference>
<dbReference type="SUPFAM" id="SSF51011">
    <property type="entry name" value="Glycosyl hydrolase domain"/>
    <property type="match status" value="1"/>
</dbReference>
<evidence type="ECO:0000256" key="2">
    <source>
        <dbReference type="ARBA" id="ARBA00007806"/>
    </source>
</evidence>
<dbReference type="InterPro" id="IPR000322">
    <property type="entry name" value="Glyco_hydro_31_TIM"/>
</dbReference>
<feature type="domain" description="Glycoside hydrolase family 31 TIM barrel" evidence="10">
    <location>
        <begin position="484"/>
        <end position="917"/>
    </location>
</feature>
<keyword evidence="6" id="KW-0325">Glycoprotein</keyword>
<keyword evidence="4" id="KW-0732">Signal</keyword>
<dbReference type="AlphaFoldDB" id="A0AAN6NK25"/>
<feature type="region of interest" description="Disordered" evidence="8">
    <location>
        <begin position="705"/>
        <end position="732"/>
    </location>
</feature>
<evidence type="ECO:0000256" key="9">
    <source>
        <dbReference type="SAM" id="Phobius"/>
    </source>
</evidence>
<proteinExistence type="inferred from homology"/>
<feature type="domain" description="Glycosyl hydrolase family 31 C-terminal" evidence="11">
    <location>
        <begin position="925"/>
        <end position="1018"/>
    </location>
</feature>
<evidence type="ECO:0000256" key="3">
    <source>
        <dbReference type="ARBA" id="ARBA00012741"/>
    </source>
</evidence>
<sequence>MQLQCRCHGRPHSQQSRVEVRASLEGQVVTRVVPRSFNGQHHLTRGGPQDNVMTMFSKLGPPRLYLSRLLTYIILLFCSNELVLARQPPDSSAGIYRSRELSEARPVFGLGEQRVYSSRFSSQWTLPLLLLECLAIGLIFYGRQQGRQVSKRVGWAALVTGLFTMVCLYLLAAFSLVGRTLGTDSAPSTVETHAAQVTLSADVDIGQNVIPNIIDPQAVNAQSVCPGYIASDVQTSKTSLTANLNLAGRPCNVYGNDVESLSLLVEYQADDRLHVQIQPRYIGPANETWFILPEAMIPKPGVDANASESSSEIELSWSNEPSFSFTVKRKATNDTLFTTAGSVLVYEDQFIEFVSPLPENYNLYGLGEVIHGFRLGNNLTRTLFNADVGDVIDANIYGSHAIYHDTRYFTEDGSYVADATDTSVSYISYTHGVFLRNAHAQEILLQPSGITWRTLGGSIDLYFYAGPKAEDVTRSYQVSMVGLPAMQQYWTLGFHQCRWGYTNWSVVEGVVDSFAKAGIPLETMWVDIDYMDAYKDYTVDPVRFGYEEGARFLARLHANNQHFVPIVDSAIYFPNPENASDAYPTFDRGVSANAFMLNPDGSLYVGSVWPGYTVFPDWVGAVLNGTGTFDWWKGEMSMWHEQLQFDGIWIDMSEVSSFCVGSCGSKNVTLNPVHPPFELPGEPGNLIVNYPEGFDKTNATEAASASSAAYTQNHPPTAAAASSSTSTESYYRTTPTPGVRNINWPPYSINNFAGDLAVHAVSPNATHHGGYLEYDFHNLFGHQILNATHNALLSVFPGKRPFIIGRSTFAGSGKWAGHWGGDNYSEWLYMFLAIPQALSNAIFGIPMFGPDTCGFSGNTDMELCSRWMQLSAFFPFYRNHNVLGAISQEPYRWAAVAEATRTAMSIRFQLLPYMYTLLARAHQRGDTVMRALTWEFPNEPWLADADRQFMLGEAVMITPVLEQGASTVSGVFPGAREKTVWYDWYSQTRVATTQPGQNVSIDAPLGHIPVYLRGGNVLAVQEPAMTTTESRQKPWGVLAAMDGQQQHAAGELYLDDGESINPATSSWISLAADNSSVRASVRGTYQDQSPLANITVMGLATAPRSMKLNGEMLDASYWTYTAEKSLLVVSGLETKFREGAFQKSWSLLWSH</sequence>
<dbReference type="CDD" id="cd06602">
    <property type="entry name" value="GH31_MGAM_SI_GAA"/>
    <property type="match status" value="1"/>
</dbReference>
<keyword evidence="13" id="KW-1185">Reference proteome</keyword>
<evidence type="ECO:0000256" key="1">
    <source>
        <dbReference type="ARBA" id="ARBA00001657"/>
    </source>
</evidence>
<dbReference type="InterPro" id="IPR011013">
    <property type="entry name" value="Gal_mutarotase_sf_dom"/>
</dbReference>
<feature type="transmembrane region" description="Helical" evidence="9">
    <location>
        <begin position="65"/>
        <end position="85"/>
    </location>
</feature>
<comment type="similarity">
    <text evidence="2">Belongs to the glycosyl hydrolase 31 family.</text>
</comment>
<comment type="catalytic activity">
    <reaction evidence="1">
        <text>Hydrolysis of terminal, non-reducing (1-&gt;4)-linked alpha-D-glucose residues with release of alpha-D-glucose.</text>
        <dbReference type="EC" id="3.2.1.20"/>
    </reaction>
</comment>
<evidence type="ECO:0000256" key="4">
    <source>
        <dbReference type="ARBA" id="ARBA00022729"/>
    </source>
</evidence>
<dbReference type="Pfam" id="PF21365">
    <property type="entry name" value="Glyco_hydro_31_3rd"/>
    <property type="match status" value="1"/>
</dbReference>
<keyword evidence="9" id="KW-0812">Transmembrane</keyword>
<organism evidence="12 13">
    <name type="scientific">Diplogelasinospora grovesii</name>
    <dbReference type="NCBI Taxonomy" id="303347"/>
    <lineage>
        <taxon>Eukaryota</taxon>
        <taxon>Fungi</taxon>
        <taxon>Dikarya</taxon>
        <taxon>Ascomycota</taxon>
        <taxon>Pezizomycotina</taxon>
        <taxon>Sordariomycetes</taxon>
        <taxon>Sordariomycetidae</taxon>
        <taxon>Sordariales</taxon>
        <taxon>Diplogelasinosporaceae</taxon>
        <taxon>Diplogelasinospora</taxon>
    </lineage>
</organism>
<dbReference type="PROSITE" id="PS00707">
    <property type="entry name" value="GLYCOSYL_HYDROL_F31_2"/>
    <property type="match status" value="1"/>
</dbReference>
<dbReference type="Gene3D" id="3.20.20.80">
    <property type="entry name" value="Glycosidases"/>
    <property type="match status" value="2"/>
</dbReference>
<dbReference type="PANTHER" id="PTHR22762:SF133">
    <property type="entry name" value="P-TYPE DOMAIN-CONTAINING PROTEIN"/>
    <property type="match status" value="1"/>
</dbReference>
<name>A0AAN6NK25_9PEZI</name>
<evidence type="ECO:0000259" key="11">
    <source>
        <dbReference type="Pfam" id="PF21365"/>
    </source>
</evidence>
<dbReference type="GO" id="GO:0030246">
    <property type="term" value="F:carbohydrate binding"/>
    <property type="evidence" value="ECO:0007669"/>
    <property type="project" value="InterPro"/>
</dbReference>
<evidence type="ECO:0000259" key="10">
    <source>
        <dbReference type="Pfam" id="PF01055"/>
    </source>
</evidence>
<dbReference type="PANTHER" id="PTHR22762">
    <property type="entry name" value="ALPHA-GLUCOSIDASE"/>
    <property type="match status" value="1"/>
</dbReference>
<dbReference type="SUPFAM" id="SSF74650">
    <property type="entry name" value="Galactose mutarotase-like"/>
    <property type="match status" value="1"/>
</dbReference>
<dbReference type="GO" id="GO:0004558">
    <property type="term" value="F:alpha-1,4-glucosidase activity"/>
    <property type="evidence" value="ECO:0007669"/>
    <property type="project" value="UniProtKB-EC"/>
</dbReference>
<comment type="caution">
    <text evidence="12">The sequence shown here is derived from an EMBL/GenBank/DDBJ whole genome shotgun (WGS) entry which is preliminary data.</text>
</comment>
<keyword evidence="7" id="KW-0326">Glycosidase</keyword>
<accession>A0AAN6NK25</accession>
<evidence type="ECO:0000256" key="5">
    <source>
        <dbReference type="ARBA" id="ARBA00022801"/>
    </source>
</evidence>
<keyword evidence="5 12" id="KW-0378">Hydrolase</keyword>
<dbReference type="Pfam" id="PF01055">
    <property type="entry name" value="Glyco_hydro_31_2nd"/>
    <property type="match status" value="1"/>
</dbReference>
<dbReference type="Gene3D" id="2.60.40.1760">
    <property type="entry name" value="glycosyl hydrolase (family 31)"/>
    <property type="match status" value="1"/>
</dbReference>
<evidence type="ECO:0000256" key="8">
    <source>
        <dbReference type="SAM" id="MobiDB-lite"/>
    </source>
</evidence>
<dbReference type="CDD" id="cd14752">
    <property type="entry name" value="GH31_N"/>
    <property type="match status" value="1"/>
</dbReference>
<keyword evidence="9" id="KW-0472">Membrane</keyword>
<reference evidence="13" key="1">
    <citation type="journal article" date="2023" name="Mol. Phylogenet. Evol.">
        <title>Genome-scale phylogeny and comparative genomics of the fungal order Sordariales.</title>
        <authorList>
            <person name="Hensen N."/>
            <person name="Bonometti L."/>
            <person name="Westerberg I."/>
            <person name="Brannstrom I.O."/>
            <person name="Guillou S."/>
            <person name="Cros-Aarteil S."/>
            <person name="Calhoun S."/>
            <person name="Haridas S."/>
            <person name="Kuo A."/>
            <person name="Mondo S."/>
            <person name="Pangilinan J."/>
            <person name="Riley R."/>
            <person name="LaButti K."/>
            <person name="Andreopoulos B."/>
            <person name="Lipzen A."/>
            <person name="Chen C."/>
            <person name="Yan M."/>
            <person name="Daum C."/>
            <person name="Ng V."/>
            <person name="Clum A."/>
            <person name="Steindorff A."/>
            <person name="Ohm R.A."/>
            <person name="Martin F."/>
            <person name="Silar P."/>
            <person name="Natvig D.O."/>
            <person name="Lalanne C."/>
            <person name="Gautier V."/>
            <person name="Ament-Velasquez S.L."/>
            <person name="Kruys A."/>
            <person name="Hutchinson M.I."/>
            <person name="Powell A.J."/>
            <person name="Barry K."/>
            <person name="Miller A.N."/>
            <person name="Grigoriev I.V."/>
            <person name="Debuchy R."/>
            <person name="Gladieux P."/>
            <person name="Hiltunen Thoren M."/>
            <person name="Johannesson H."/>
        </authorList>
    </citation>
    <scope>NUCLEOTIDE SEQUENCE [LARGE SCALE GENOMIC DNA]</scope>
    <source>
        <strain evidence="13">CBS 340.73</strain>
    </source>
</reference>
<evidence type="ECO:0000256" key="6">
    <source>
        <dbReference type="ARBA" id="ARBA00023180"/>
    </source>
</evidence>
<evidence type="ECO:0000256" key="7">
    <source>
        <dbReference type="ARBA" id="ARBA00023295"/>
    </source>
</evidence>
<dbReference type="GO" id="GO:0005975">
    <property type="term" value="P:carbohydrate metabolic process"/>
    <property type="evidence" value="ECO:0007669"/>
    <property type="project" value="InterPro"/>
</dbReference>
<dbReference type="InterPro" id="IPR030459">
    <property type="entry name" value="Glyco_hydro_31_CS"/>
</dbReference>
<dbReference type="Gene3D" id="2.60.40.1180">
    <property type="entry name" value="Golgi alpha-mannosidase II"/>
    <property type="match status" value="2"/>
</dbReference>
<dbReference type="FunFam" id="3.20.20.80:FF:000138">
    <property type="entry name" value="Putative alpha-glucosidase AgdA"/>
    <property type="match status" value="1"/>
</dbReference>
<gene>
    <name evidence="12" type="ORF">QBC46DRAFT_372255</name>
</gene>
<dbReference type="InterPro" id="IPR013780">
    <property type="entry name" value="Glyco_hydro_b"/>
</dbReference>
<dbReference type="InterPro" id="IPR048395">
    <property type="entry name" value="Glyco_hydro_31_C"/>
</dbReference>
<dbReference type="Proteomes" id="UP001303473">
    <property type="component" value="Unassembled WGS sequence"/>
</dbReference>